<dbReference type="GO" id="GO:0016567">
    <property type="term" value="P:protein ubiquitination"/>
    <property type="evidence" value="ECO:0007669"/>
    <property type="project" value="UniProtKB-UniPathway"/>
</dbReference>
<proteinExistence type="inferred from homology"/>
<dbReference type="GO" id="GO:0008270">
    <property type="term" value="F:zinc ion binding"/>
    <property type="evidence" value="ECO:0007669"/>
    <property type="project" value="UniProtKB-KW"/>
</dbReference>
<dbReference type="PANTHER" id="PTHR45877">
    <property type="entry name" value="E3 UBIQUITIN-PROTEIN LIGASE SIAH2"/>
    <property type="match status" value="1"/>
</dbReference>
<dbReference type="SUPFAM" id="SSF49599">
    <property type="entry name" value="TRAF domain-like"/>
    <property type="match status" value="1"/>
</dbReference>
<keyword evidence="6 9" id="KW-0863">Zinc-finger</keyword>
<evidence type="ECO:0000259" key="11">
    <source>
        <dbReference type="PROSITE" id="PS51081"/>
    </source>
</evidence>
<evidence type="ECO:0000313" key="12">
    <source>
        <dbReference type="EMBL" id="PNF25242.1"/>
    </source>
</evidence>
<comment type="domain">
    <text evidence="10">The SBD domain (substrate-binding domain) mediates the interaction with substrate proteins. It is related to the TRAF family.</text>
</comment>
<comment type="caution">
    <text evidence="12">The sequence shown here is derived from an EMBL/GenBank/DDBJ whole genome shotgun (WGS) entry which is preliminary data.</text>
</comment>
<dbReference type="FunFam" id="3.30.40.10:FF:000041">
    <property type="entry name" value="E3 ubiquitin-protein ligase SINAT3"/>
    <property type="match status" value="1"/>
</dbReference>
<evidence type="ECO:0000256" key="1">
    <source>
        <dbReference type="ARBA" id="ARBA00000900"/>
    </source>
</evidence>
<dbReference type="STRING" id="105785.A0A2J7Q9J0"/>
<comment type="similarity">
    <text evidence="3 10">Belongs to the SINA (Seven in absentia) family.</text>
</comment>
<comment type="function">
    <text evidence="10">E3 ubiquitin-protein ligase that mediates ubiquitination and subsequent proteasomal degradation of target proteins. E3 ubiquitin ligases accept ubiquitin from an E2 ubiquitin-conjugating enzyme in the form of a thioester and then directly transfers the ubiquitin to targeted substrates.</text>
</comment>
<evidence type="ECO:0000256" key="3">
    <source>
        <dbReference type="ARBA" id="ARBA00009119"/>
    </source>
</evidence>
<keyword evidence="7 10" id="KW-0833">Ubl conjugation pathway</keyword>
<dbReference type="Pfam" id="PF03145">
    <property type="entry name" value="Sina_TRAF"/>
    <property type="match status" value="1"/>
</dbReference>
<dbReference type="PROSITE" id="PS51081">
    <property type="entry name" value="ZF_SIAH"/>
    <property type="match status" value="1"/>
</dbReference>
<dbReference type="Gene3D" id="3.30.160.60">
    <property type="entry name" value="Classic Zinc Finger"/>
    <property type="match status" value="1"/>
</dbReference>
<comment type="pathway">
    <text evidence="2 10">Protein modification; protein ubiquitination.</text>
</comment>
<comment type="catalytic activity">
    <reaction evidence="1 10">
        <text>S-ubiquitinyl-[E2 ubiquitin-conjugating enzyme]-L-cysteine + [acceptor protein]-L-lysine = [E2 ubiquitin-conjugating enzyme]-L-cysteine + N(6)-ubiquitinyl-[acceptor protein]-L-lysine.</text>
        <dbReference type="EC" id="2.3.2.27"/>
    </reaction>
</comment>
<gene>
    <name evidence="12" type="ORF">B7P43_G13748</name>
</gene>
<dbReference type="EC" id="2.3.2.27" evidence="10"/>
<dbReference type="EMBL" id="NEVH01016356">
    <property type="protein sequence ID" value="PNF25242.1"/>
    <property type="molecule type" value="Genomic_DNA"/>
</dbReference>
<evidence type="ECO:0000256" key="7">
    <source>
        <dbReference type="ARBA" id="ARBA00022786"/>
    </source>
</evidence>
<organism evidence="12 13">
    <name type="scientific">Cryptotermes secundus</name>
    <dbReference type="NCBI Taxonomy" id="105785"/>
    <lineage>
        <taxon>Eukaryota</taxon>
        <taxon>Metazoa</taxon>
        <taxon>Ecdysozoa</taxon>
        <taxon>Arthropoda</taxon>
        <taxon>Hexapoda</taxon>
        <taxon>Insecta</taxon>
        <taxon>Pterygota</taxon>
        <taxon>Neoptera</taxon>
        <taxon>Polyneoptera</taxon>
        <taxon>Dictyoptera</taxon>
        <taxon>Blattodea</taxon>
        <taxon>Blattoidea</taxon>
        <taxon>Termitoidae</taxon>
        <taxon>Kalotermitidae</taxon>
        <taxon>Cryptotermitinae</taxon>
        <taxon>Cryptotermes</taxon>
    </lineage>
</organism>
<dbReference type="Proteomes" id="UP000235965">
    <property type="component" value="Unassembled WGS sequence"/>
</dbReference>
<dbReference type="InterPro" id="IPR013010">
    <property type="entry name" value="Znf_SIAH"/>
</dbReference>
<dbReference type="InParanoid" id="A0A2J7Q9J0"/>
<keyword evidence="4" id="KW-0808">Transferase</keyword>
<reference evidence="12 13" key="1">
    <citation type="submission" date="2017-12" db="EMBL/GenBank/DDBJ databases">
        <title>Hemimetabolous genomes reveal molecular basis of termite eusociality.</title>
        <authorList>
            <person name="Harrison M.C."/>
            <person name="Jongepier E."/>
            <person name="Robertson H.M."/>
            <person name="Arning N."/>
            <person name="Bitard-Feildel T."/>
            <person name="Chao H."/>
            <person name="Childers C.P."/>
            <person name="Dinh H."/>
            <person name="Doddapaneni H."/>
            <person name="Dugan S."/>
            <person name="Gowin J."/>
            <person name="Greiner C."/>
            <person name="Han Y."/>
            <person name="Hu H."/>
            <person name="Hughes D.S.T."/>
            <person name="Huylmans A.-K."/>
            <person name="Kemena C."/>
            <person name="Kremer L.P.M."/>
            <person name="Lee S.L."/>
            <person name="Lopez-Ezquerra A."/>
            <person name="Mallet L."/>
            <person name="Monroy-Kuhn J.M."/>
            <person name="Moser A."/>
            <person name="Murali S.C."/>
            <person name="Muzny D.M."/>
            <person name="Otani S."/>
            <person name="Piulachs M.-D."/>
            <person name="Poelchau M."/>
            <person name="Qu J."/>
            <person name="Schaub F."/>
            <person name="Wada-Katsumata A."/>
            <person name="Worley K.C."/>
            <person name="Xie Q."/>
            <person name="Ylla G."/>
            <person name="Poulsen M."/>
            <person name="Gibbs R.A."/>
            <person name="Schal C."/>
            <person name="Richards S."/>
            <person name="Belles X."/>
            <person name="Korb J."/>
            <person name="Bornberg-Bauer E."/>
        </authorList>
    </citation>
    <scope>NUCLEOTIDE SEQUENCE [LARGE SCALE GENOMIC DNA]</scope>
    <source>
        <tissue evidence="12">Whole body</tissue>
    </source>
</reference>
<feature type="domain" description="SIAH-type" evidence="11">
    <location>
        <begin position="64"/>
        <end position="124"/>
    </location>
</feature>
<dbReference type="InterPro" id="IPR049548">
    <property type="entry name" value="Sina-like_RING"/>
</dbReference>
<dbReference type="InterPro" id="IPR004162">
    <property type="entry name" value="SINA-like_animal"/>
</dbReference>
<dbReference type="Pfam" id="PF21361">
    <property type="entry name" value="Sina_ZnF"/>
    <property type="match status" value="1"/>
</dbReference>
<dbReference type="Pfam" id="PF21362">
    <property type="entry name" value="Sina_RING"/>
    <property type="match status" value="1"/>
</dbReference>
<dbReference type="PANTHER" id="PTHR45877:SF2">
    <property type="entry name" value="E3 UBIQUITIN-PROTEIN LIGASE SINA-RELATED"/>
    <property type="match status" value="1"/>
</dbReference>
<dbReference type="OrthoDB" id="941555at2759"/>
<evidence type="ECO:0000256" key="8">
    <source>
        <dbReference type="ARBA" id="ARBA00022833"/>
    </source>
</evidence>
<dbReference type="GO" id="GO:0031624">
    <property type="term" value="F:ubiquitin conjugating enzyme binding"/>
    <property type="evidence" value="ECO:0007669"/>
    <property type="project" value="TreeGrafter"/>
</dbReference>
<evidence type="ECO:0000313" key="13">
    <source>
        <dbReference type="Proteomes" id="UP000235965"/>
    </source>
</evidence>
<evidence type="ECO:0000256" key="5">
    <source>
        <dbReference type="ARBA" id="ARBA00022723"/>
    </source>
</evidence>
<dbReference type="GO" id="GO:0005737">
    <property type="term" value="C:cytoplasm"/>
    <property type="evidence" value="ECO:0007669"/>
    <property type="project" value="InterPro"/>
</dbReference>
<name>A0A2J7Q9J0_9NEOP</name>
<accession>A0A2J7Q9J0</accession>
<dbReference type="InterPro" id="IPR008974">
    <property type="entry name" value="TRAF-like"/>
</dbReference>
<dbReference type="GO" id="GO:0043161">
    <property type="term" value="P:proteasome-mediated ubiquitin-dependent protein catabolic process"/>
    <property type="evidence" value="ECO:0007669"/>
    <property type="project" value="TreeGrafter"/>
</dbReference>
<evidence type="ECO:0000256" key="6">
    <source>
        <dbReference type="ARBA" id="ARBA00022771"/>
    </source>
</evidence>
<dbReference type="InterPro" id="IPR013083">
    <property type="entry name" value="Znf_RING/FYVE/PHD"/>
</dbReference>
<sequence length="253" mass="28680">MATADDARILQCRVCCNYIQARILQCPNGHLICFRCRSKLTHCLLCRERVGYNRNVGMELIARTLKLPCNYSKFGCAVALQHNERGEHEETCEFRPYTCPILGPFCTWEGSLEEVAPHLMTSHCLIPTDEDKDINLSIGDINEPGPVPSLHMLSRFGHNFLVGLYKPNAVFRTEQSFVTIQLIGSRKEAKNFSYRLKLNGQGSCVTWESTIRSIHERDFSAIRERDCLVLNPCTVKDFADNGKLSFDVSISMV</sequence>
<evidence type="ECO:0000256" key="9">
    <source>
        <dbReference type="PROSITE-ProRule" id="PRU00455"/>
    </source>
</evidence>
<keyword evidence="13" id="KW-1185">Reference proteome</keyword>
<keyword evidence="5 10" id="KW-0479">Metal-binding</keyword>
<evidence type="ECO:0000256" key="4">
    <source>
        <dbReference type="ARBA" id="ARBA00022679"/>
    </source>
</evidence>
<protein>
    <recommendedName>
        <fullName evidence="10">E3 ubiquitin-protein ligase</fullName>
        <ecNumber evidence="10">2.3.2.27</ecNumber>
    </recommendedName>
</protein>
<dbReference type="Gene3D" id="3.30.40.10">
    <property type="entry name" value="Zinc/RING finger domain, C3HC4 (zinc finger)"/>
    <property type="match status" value="1"/>
</dbReference>
<evidence type="ECO:0000256" key="10">
    <source>
        <dbReference type="RuleBase" id="RU201113"/>
    </source>
</evidence>
<dbReference type="Gene3D" id="2.60.210.10">
    <property type="entry name" value="Apoptosis, Tumor Necrosis Factor Receptor Associated Protein 2, Chain A"/>
    <property type="match status" value="1"/>
</dbReference>
<comment type="domain">
    <text evidence="10">The RING-type zinc finger domain is essential for ubiquitin ligase activity.</text>
</comment>
<dbReference type="GO" id="GO:0061630">
    <property type="term" value="F:ubiquitin protein ligase activity"/>
    <property type="evidence" value="ECO:0007669"/>
    <property type="project" value="UniProtKB-EC"/>
</dbReference>
<dbReference type="UniPathway" id="UPA00143"/>
<keyword evidence="8 10" id="KW-0862">Zinc</keyword>
<evidence type="ECO:0000256" key="2">
    <source>
        <dbReference type="ARBA" id="ARBA00004906"/>
    </source>
</evidence>
<dbReference type="InterPro" id="IPR018121">
    <property type="entry name" value="7-in-absentia-prot_TRAF-dom"/>
</dbReference>
<dbReference type="AlphaFoldDB" id="A0A2J7Q9J0"/>